<evidence type="ECO:0000256" key="4">
    <source>
        <dbReference type="ARBA" id="ARBA00022989"/>
    </source>
</evidence>
<evidence type="ECO:0000313" key="9">
    <source>
        <dbReference type="EMBL" id="KAG2174471.1"/>
    </source>
</evidence>
<evidence type="ECO:0000256" key="5">
    <source>
        <dbReference type="ARBA" id="ARBA00023136"/>
    </source>
</evidence>
<feature type="domain" description="DUF202" evidence="8">
    <location>
        <begin position="63"/>
        <end position="132"/>
    </location>
</feature>
<evidence type="ECO:0000313" key="10">
    <source>
        <dbReference type="Proteomes" id="UP000612746"/>
    </source>
</evidence>
<dbReference type="OrthoDB" id="199599at2759"/>
<evidence type="ECO:0000256" key="7">
    <source>
        <dbReference type="SAM" id="Phobius"/>
    </source>
</evidence>
<reference evidence="9" key="1">
    <citation type="submission" date="2020-12" db="EMBL/GenBank/DDBJ databases">
        <title>Metabolic potential, ecology and presence of endohyphal bacteria is reflected in genomic diversity of Mucoromycotina.</title>
        <authorList>
            <person name="Muszewska A."/>
            <person name="Okrasinska A."/>
            <person name="Steczkiewicz K."/>
            <person name="Drgas O."/>
            <person name="Orlowska M."/>
            <person name="Perlinska-Lenart U."/>
            <person name="Aleksandrzak-Piekarczyk T."/>
            <person name="Szatraj K."/>
            <person name="Zielenkiewicz U."/>
            <person name="Pilsyk S."/>
            <person name="Malc E."/>
            <person name="Mieczkowski P."/>
            <person name="Kruszewska J.S."/>
            <person name="Biernat P."/>
            <person name="Pawlowska J."/>
        </authorList>
    </citation>
    <scope>NUCLEOTIDE SEQUENCE</scope>
    <source>
        <strain evidence="9">WA0000051536</strain>
    </source>
</reference>
<feature type="transmembrane region" description="Helical" evidence="7">
    <location>
        <begin position="138"/>
        <end position="164"/>
    </location>
</feature>
<evidence type="ECO:0000256" key="3">
    <source>
        <dbReference type="ARBA" id="ARBA00022692"/>
    </source>
</evidence>
<keyword evidence="4 7" id="KW-1133">Transmembrane helix</keyword>
<dbReference type="PANTHER" id="PTHR34187">
    <property type="entry name" value="FGR18P"/>
    <property type="match status" value="1"/>
</dbReference>
<keyword evidence="5 7" id="KW-0472">Membrane</keyword>
<evidence type="ECO:0000256" key="6">
    <source>
        <dbReference type="SAM" id="MobiDB-lite"/>
    </source>
</evidence>
<accession>A0A8H7U7N1</accession>
<sequence>MPTESTRLISESPTQYSSIPNNTSNTSLFESDAPVNLNLSSLYTLYDHISVSKVLKNNGCVARDHLANERTYLAYLRTSLAMISTGVAVTQLFRMNKTNPEKPTGGRLLGAYLILVGMTVLLFAAVRFFHCQEAMTRGVFPVMSSVAIVTSALLLALCISMLFLN</sequence>
<keyword evidence="10" id="KW-1185">Reference proteome</keyword>
<keyword evidence="3 7" id="KW-0812">Transmembrane</keyword>
<dbReference type="PANTHER" id="PTHR34187:SF2">
    <property type="entry name" value="DUF202 DOMAIN-CONTAINING PROTEIN"/>
    <property type="match status" value="1"/>
</dbReference>
<dbReference type="GO" id="GO:0005886">
    <property type="term" value="C:plasma membrane"/>
    <property type="evidence" value="ECO:0007669"/>
    <property type="project" value="UniProtKB-SubCell"/>
</dbReference>
<evidence type="ECO:0000256" key="1">
    <source>
        <dbReference type="ARBA" id="ARBA00004651"/>
    </source>
</evidence>
<organism evidence="9 10">
    <name type="scientific">Umbelopsis vinacea</name>
    <dbReference type="NCBI Taxonomy" id="44442"/>
    <lineage>
        <taxon>Eukaryota</taxon>
        <taxon>Fungi</taxon>
        <taxon>Fungi incertae sedis</taxon>
        <taxon>Mucoromycota</taxon>
        <taxon>Mucoromycotina</taxon>
        <taxon>Umbelopsidomycetes</taxon>
        <taxon>Umbelopsidales</taxon>
        <taxon>Umbelopsidaceae</taxon>
        <taxon>Umbelopsis</taxon>
    </lineage>
</organism>
<dbReference type="InterPro" id="IPR052053">
    <property type="entry name" value="IM_YidH-like"/>
</dbReference>
<proteinExistence type="predicted"/>
<evidence type="ECO:0000259" key="8">
    <source>
        <dbReference type="Pfam" id="PF02656"/>
    </source>
</evidence>
<feature type="transmembrane region" description="Helical" evidence="7">
    <location>
        <begin position="105"/>
        <end position="126"/>
    </location>
</feature>
<dbReference type="Proteomes" id="UP000612746">
    <property type="component" value="Unassembled WGS sequence"/>
</dbReference>
<keyword evidence="2" id="KW-1003">Cell membrane</keyword>
<dbReference type="AlphaFoldDB" id="A0A8H7U7N1"/>
<dbReference type="Pfam" id="PF02656">
    <property type="entry name" value="DUF202"/>
    <property type="match status" value="1"/>
</dbReference>
<dbReference type="InterPro" id="IPR003807">
    <property type="entry name" value="DUF202"/>
</dbReference>
<gene>
    <name evidence="9" type="ORF">INT44_006734</name>
</gene>
<comment type="subcellular location">
    <subcellularLocation>
        <location evidence="1">Cell membrane</location>
        <topology evidence="1">Multi-pass membrane protein</topology>
    </subcellularLocation>
</comment>
<protein>
    <recommendedName>
        <fullName evidence="8">DUF202 domain-containing protein</fullName>
    </recommendedName>
</protein>
<feature type="transmembrane region" description="Helical" evidence="7">
    <location>
        <begin position="72"/>
        <end position="93"/>
    </location>
</feature>
<dbReference type="EMBL" id="JAEPRA010000016">
    <property type="protein sequence ID" value="KAG2174471.1"/>
    <property type="molecule type" value="Genomic_DNA"/>
</dbReference>
<name>A0A8H7U7N1_9FUNG</name>
<feature type="region of interest" description="Disordered" evidence="6">
    <location>
        <begin position="1"/>
        <end position="23"/>
    </location>
</feature>
<evidence type="ECO:0000256" key="2">
    <source>
        <dbReference type="ARBA" id="ARBA00022475"/>
    </source>
</evidence>
<comment type="caution">
    <text evidence="9">The sequence shown here is derived from an EMBL/GenBank/DDBJ whole genome shotgun (WGS) entry which is preliminary data.</text>
</comment>